<dbReference type="RefSeq" id="XP_001019491.2">
    <property type="nucleotide sequence ID" value="XM_001019491.2"/>
</dbReference>
<name>Q23RZ3_TETTS</name>
<dbReference type="EMBL" id="GG662641">
    <property type="protein sequence ID" value="EAR99246.2"/>
    <property type="molecule type" value="Genomic_DNA"/>
</dbReference>
<evidence type="ECO:0000313" key="2">
    <source>
        <dbReference type="Proteomes" id="UP000009168"/>
    </source>
</evidence>
<keyword evidence="2" id="KW-1185">Reference proteome</keyword>
<gene>
    <name evidence="1" type="ORF">TTHERM_00627060</name>
</gene>
<dbReference type="HOGENOM" id="CLU_669961_0_0_1"/>
<organism evidence="1 2">
    <name type="scientific">Tetrahymena thermophila (strain SB210)</name>
    <dbReference type="NCBI Taxonomy" id="312017"/>
    <lineage>
        <taxon>Eukaryota</taxon>
        <taxon>Sar</taxon>
        <taxon>Alveolata</taxon>
        <taxon>Ciliophora</taxon>
        <taxon>Intramacronucleata</taxon>
        <taxon>Oligohymenophorea</taxon>
        <taxon>Hymenostomatida</taxon>
        <taxon>Tetrahymenina</taxon>
        <taxon>Tetrahymenidae</taxon>
        <taxon>Tetrahymena</taxon>
    </lineage>
</organism>
<dbReference type="AlphaFoldDB" id="Q23RZ3"/>
<protein>
    <submittedName>
        <fullName evidence="1">Uncharacterized protein</fullName>
    </submittedName>
</protein>
<dbReference type="KEGG" id="tet:TTHERM_00627060"/>
<reference evidence="2" key="1">
    <citation type="journal article" date="2006" name="PLoS Biol.">
        <title>Macronuclear genome sequence of the ciliate Tetrahymena thermophila, a model eukaryote.</title>
        <authorList>
            <person name="Eisen J.A."/>
            <person name="Coyne R.S."/>
            <person name="Wu M."/>
            <person name="Wu D."/>
            <person name="Thiagarajan M."/>
            <person name="Wortman J.R."/>
            <person name="Badger J.H."/>
            <person name="Ren Q."/>
            <person name="Amedeo P."/>
            <person name="Jones K.M."/>
            <person name="Tallon L.J."/>
            <person name="Delcher A.L."/>
            <person name="Salzberg S.L."/>
            <person name="Silva J.C."/>
            <person name="Haas B.J."/>
            <person name="Majoros W.H."/>
            <person name="Farzad M."/>
            <person name="Carlton J.M."/>
            <person name="Smith R.K. Jr."/>
            <person name="Garg J."/>
            <person name="Pearlman R.E."/>
            <person name="Karrer K.M."/>
            <person name="Sun L."/>
            <person name="Manning G."/>
            <person name="Elde N.C."/>
            <person name="Turkewitz A.P."/>
            <person name="Asai D.J."/>
            <person name="Wilkes D.E."/>
            <person name="Wang Y."/>
            <person name="Cai H."/>
            <person name="Collins K."/>
            <person name="Stewart B.A."/>
            <person name="Lee S.R."/>
            <person name="Wilamowska K."/>
            <person name="Weinberg Z."/>
            <person name="Ruzzo W.L."/>
            <person name="Wloga D."/>
            <person name="Gaertig J."/>
            <person name="Frankel J."/>
            <person name="Tsao C.-C."/>
            <person name="Gorovsky M.A."/>
            <person name="Keeling P.J."/>
            <person name="Waller R.F."/>
            <person name="Patron N.J."/>
            <person name="Cherry J.M."/>
            <person name="Stover N.A."/>
            <person name="Krieger C.J."/>
            <person name="del Toro C."/>
            <person name="Ryder H.F."/>
            <person name="Williamson S.C."/>
            <person name="Barbeau R.A."/>
            <person name="Hamilton E.P."/>
            <person name="Orias E."/>
        </authorList>
    </citation>
    <scope>NUCLEOTIDE SEQUENCE [LARGE SCALE GENOMIC DNA]</scope>
    <source>
        <strain evidence="2">SB210</strain>
    </source>
</reference>
<evidence type="ECO:0000313" key="1">
    <source>
        <dbReference type="EMBL" id="EAR99246.2"/>
    </source>
</evidence>
<dbReference type="InParanoid" id="Q23RZ3"/>
<proteinExistence type="predicted"/>
<dbReference type="GeneID" id="7844542"/>
<accession>Q23RZ3</accession>
<dbReference type="Proteomes" id="UP000009168">
    <property type="component" value="Unassembled WGS sequence"/>
</dbReference>
<sequence length="538" mass="65133">MKKQEITFSHEQYIHYLNLKIQESKEDLLSSPCKDQIFQLGLLFQQSYVQNLIIIDEARSLNYLQNNSDDIYQTEGENLSQFVEHRKKMENGLISLPENAPIDFVESGIVMSQERPFNYLSEEEYQLNIPTNLGQNMQSQYKRQLDKHISQLKKRQQYENNVKKDYLKSPKQQLKDEDPLFQISYQSLIANRSIKQSDEIVDQKYLIANFFKVNESFNELQKLIQQKEENVRNSLMQPQGDIPFDIQLSKSQTEQNRCSFLLGQLLSLEQNKIHSPYFERVQFKIKLIYQLMDKLQQIQQFYLEVFEIFNFLQQNVKQISIPLIQDATEQFHRFIQKQKTCFLTQKENDNSNYQMQTKKQPHLSERLRQELINIFREKKSLEKIRNDIRENFINKKEIQKLFSYQQYFLAITQIQDQIQQKIQQKGKLLHITQILYKEIIDQASLITFRYFSEYEDEEIQNSYIFAEEIYKLKKQLKIYIQRNLEFNDDQMLNLTYYYQQLVQQRRNTQNQLLRKVYRKFLQTRKEYLKKVGKYNKNE</sequence>